<dbReference type="InterPro" id="IPR018247">
    <property type="entry name" value="EF_Hand_1_Ca_BS"/>
</dbReference>
<protein>
    <submittedName>
        <fullName evidence="3">VWA domain-containing protein</fullName>
    </submittedName>
</protein>
<evidence type="ECO:0000313" key="4">
    <source>
        <dbReference type="Proteomes" id="UP000464452"/>
    </source>
</evidence>
<reference evidence="3 4" key="1">
    <citation type="submission" date="2020-02" db="EMBL/GenBank/DDBJ databases">
        <title>Thermophilic hydrogen producing bacteria, Caloranaerobacter azorensis.</title>
        <authorList>
            <person name="Baek K."/>
        </authorList>
    </citation>
    <scope>NUCLEOTIDE SEQUENCE [LARGE SCALE GENOMIC DNA]</scope>
    <source>
        <strain evidence="3 4">T3-1</strain>
    </source>
</reference>
<accession>A0A6P1YCU4</accession>
<dbReference type="Proteomes" id="UP000464452">
    <property type="component" value="Chromosome"/>
</dbReference>
<feature type="domain" description="VWFA" evidence="2">
    <location>
        <begin position="201"/>
        <end position="438"/>
    </location>
</feature>
<sequence>MLKKIIVSLLTISLIFNLIVIDNYTFAEFKDEIKAPINLVRNLEKSQYREGEEFVINYTIQPQNLAIEDVYPEYYLVDKEIVLVMDISGSMNDPIYMNQNKEAIKIREYIGKIESDIYRYKVNIEYMLLWWYTTYTEDLLKDIEENLEGIKESVKGLKTNKQRINRELKKIDNYIKSIRDSLEEIKANKNVRRNKSEIQKNIDNIMKSTEKIKKLLKINKIAKIEAMKFVAKRFLEKLKYDERIKVSLIPYETKAWDSSYDGKDFADLSDIEDYNELIRDIDRLEPYGGTNIGDGLRKAYYKLKNSPNKNARKYIILMTDGQPTAFSYDKIHYKSIFGTFWSKEYYELAKVDVLFYLGNELDYRAGDGTLLDDNLDLKYAKLVGEKLIKNGGLEIKSFMIGFSNDANMEKLKQIADSSGGYFKKAEDGNALDEVYQTLADEICSDLPIHSVLFKETIPASFDILDVSEGLQIEGNTVIGNIGSITYRLDKERKEFIAEPINFWIKVKANRVGKYKFGNIEGENESYVKYKDIDGKDRIKYFPVIDISVYETDPPILNAELFIETDSAKVLNISVNEPSFIEILYNDEIIDTIDCRNDSFETGKMKKFTIELQQDIQDNSLVIIATDLSGNKVRETVPYLNLTSVKLDEYEHNDLNRPVGLELSTESNSIIKDIIINGTKVQENKVTDEGLYTANVLLRDGLNDILVTVKNQYNNITCRTFKVDIDAKSPVINAELEGFKLMTNFDEEVKEVWIEADLNNDGIISEDEIFDKNDINISYNESHTEADIILAEKFSNKQIKIKAKDMNGNIGFLTFKIPKLDRILDHGLLVNSIQLKKYEDNSINIVNGYEVKIGVIFSIDSEANTLTLHLNRDGIDNVKLLGEFKFDLYVIDENSIIRRVAVNQRDVNIQSSDNEIVVNVDLGAYSDIFENKLLFVYNFKPLVENLDTRGISILNSFSIGESIKDLKVNIKHLPKIE</sequence>
<organism evidence="3 4">
    <name type="scientific">Caloranaerobacter azorensis</name>
    <dbReference type="NCBI Taxonomy" id="116090"/>
    <lineage>
        <taxon>Bacteria</taxon>
        <taxon>Bacillati</taxon>
        <taxon>Bacillota</taxon>
        <taxon>Tissierellia</taxon>
        <taxon>Tissierellales</taxon>
        <taxon>Thermohalobacteraceae</taxon>
        <taxon>Caloranaerobacter</taxon>
    </lineage>
</organism>
<feature type="coiled-coil region" evidence="1">
    <location>
        <begin position="140"/>
        <end position="208"/>
    </location>
</feature>
<keyword evidence="1" id="KW-0175">Coiled coil</keyword>
<dbReference type="Gene3D" id="3.40.50.410">
    <property type="entry name" value="von Willebrand factor, type A domain"/>
    <property type="match status" value="1"/>
</dbReference>
<dbReference type="InterPro" id="IPR036465">
    <property type="entry name" value="vWFA_dom_sf"/>
</dbReference>
<dbReference type="Pfam" id="PF00092">
    <property type="entry name" value="VWA"/>
    <property type="match status" value="1"/>
</dbReference>
<dbReference type="PANTHER" id="PTHR22588">
    <property type="entry name" value="VWFA DOMAIN-CONTAINING PROTEIN"/>
    <property type="match status" value="1"/>
</dbReference>
<dbReference type="EMBL" id="CP048617">
    <property type="protein sequence ID" value="QIB25995.1"/>
    <property type="molecule type" value="Genomic_DNA"/>
</dbReference>
<name>A0A6P1YCU4_9FIRM</name>
<dbReference type="PROSITE" id="PS00018">
    <property type="entry name" value="EF_HAND_1"/>
    <property type="match status" value="1"/>
</dbReference>
<evidence type="ECO:0000313" key="3">
    <source>
        <dbReference type="EMBL" id="QIB25995.1"/>
    </source>
</evidence>
<dbReference type="SUPFAM" id="SSF53300">
    <property type="entry name" value="vWA-like"/>
    <property type="match status" value="1"/>
</dbReference>
<proteinExistence type="predicted"/>
<dbReference type="PANTHER" id="PTHR22588:SF3">
    <property type="entry name" value="VWFA DOMAIN-CONTAINING PROTEIN"/>
    <property type="match status" value="1"/>
</dbReference>
<evidence type="ECO:0000259" key="2">
    <source>
        <dbReference type="PROSITE" id="PS50234"/>
    </source>
</evidence>
<dbReference type="AlphaFoldDB" id="A0A6P1YCU4"/>
<dbReference type="InterPro" id="IPR002035">
    <property type="entry name" value="VWF_A"/>
</dbReference>
<dbReference type="KEGG" id="cazo:G3A45_00895"/>
<dbReference type="SMART" id="SM00327">
    <property type="entry name" value="VWA"/>
    <property type="match status" value="1"/>
</dbReference>
<dbReference type="PROSITE" id="PS50234">
    <property type="entry name" value="VWFA"/>
    <property type="match status" value="1"/>
</dbReference>
<dbReference type="InterPro" id="IPR052229">
    <property type="entry name" value="Collagen-VI/PIF"/>
</dbReference>
<gene>
    <name evidence="3" type="ORF">G3A45_00895</name>
</gene>
<evidence type="ECO:0000256" key="1">
    <source>
        <dbReference type="SAM" id="Coils"/>
    </source>
</evidence>
<dbReference type="RefSeq" id="WP_163234197.1">
    <property type="nucleotide sequence ID" value="NZ_CP048617.1"/>
</dbReference>
<dbReference type="CDD" id="cd00198">
    <property type="entry name" value="vWFA"/>
    <property type="match status" value="1"/>
</dbReference>